<feature type="compositionally biased region" description="Basic residues" evidence="1">
    <location>
        <begin position="1"/>
        <end position="10"/>
    </location>
</feature>
<dbReference type="RefSeq" id="WP_115477070.1">
    <property type="nucleotide sequence ID" value="NZ_QRBF01000001.1"/>
</dbReference>
<comment type="caution">
    <text evidence="2">The sequence shown here is derived from an EMBL/GenBank/DDBJ whole genome shotgun (WGS) entry which is preliminary data.</text>
</comment>
<evidence type="ECO:0000313" key="2">
    <source>
        <dbReference type="EMBL" id="RDS86800.1"/>
    </source>
</evidence>
<accession>A0A370XEX1</accession>
<dbReference type="AlphaFoldDB" id="A0A370XEX1"/>
<organism evidence="2 3">
    <name type="scientific">Dyella psychrodurans</name>
    <dbReference type="NCBI Taxonomy" id="1927960"/>
    <lineage>
        <taxon>Bacteria</taxon>
        <taxon>Pseudomonadati</taxon>
        <taxon>Pseudomonadota</taxon>
        <taxon>Gammaproteobacteria</taxon>
        <taxon>Lysobacterales</taxon>
        <taxon>Rhodanobacteraceae</taxon>
        <taxon>Dyella</taxon>
    </lineage>
</organism>
<sequence>MMLPFRRRPTSPKPSPKNADTNVETLEAPPVPAGNVNPYHLDYNHEPLKVEGLSHYFQPIGDERFRVH</sequence>
<name>A0A370XEX1_9GAMM</name>
<dbReference type="Proteomes" id="UP000255334">
    <property type="component" value="Unassembled WGS sequence"/>
</dbReference>
<protein>
    <submittedName>
        <fullName evidence="2">Uncharacterized protein</fullName>
    </submittedName>
</protein>
<evidence type="ECO:0000313" key="3">
    <source>
        <dbReference type="Proteomes" id="UP000255334"/>
    </source>
</evidence>
<keyword evidence="3" id="KW-1185">Reference proteome</keyword>
<feature type="region of interest" description="Disordered" evidence="1">
    <location>
        <begin position="1"/>
        <end position="33"/>
    </location>
</feature>
<proteinExistence type="predicted"/>
<reference evidence="2 3" key="1">
    <citation type="submission" date="2018-07" db="EMBL/GenBank/DDBJ databases">
        <title>Dyella monticola sp. nov. and Dyella psychrodurans sp. nov. isolated from monsoon evergreen broad-leaved forest soil of Dinghu Mountain, China.</title>
        <authorList>
            <person name="Gao Z."/>
            <person name="Qiu L."/>
        </authorList>
    </citation>
    <scope>NUCLEOTIDE SEQUENCE [LARGE SCALE GENOMIC DNA]</scope>
    <source>
        <strain evidence="2 3">4MSK11</strain>
    </source>
</reference>
<dbReference type="EMBL" id="QRBF01000001">
    <property type="protein sequence ID" value="RDS86800.1"/>
    <property type="molecule type" value="Genomic_DNA"/>
</dbReference>
<evidence type="ECO:0000256" key="1">
    <source>
        <dbReference type="SAM" id="MobiDB-lite"/>
    </source>
</evidence>
<dbReference type="OrthoDB" id="5957048at2"/>
<gene>
    <name evidence="2" type="ORF">DWU99_06110</name>
</gene>